<dbReference type="EMBL" id="FOJI01000005">
    <property type="protein sequence ID" value="SEW12581.1"/>
    <property type="molecule type" value="Genomic_DNA"/>
</dbReference>
<feature type="transmembrane region" description="Helical" evidence="1">
    <location>
        <begin position="104"/>
        <end position="124"/>
    </location>
</feature>
<dbReference type="Proteomes" id="UP000199701">
    <property type="component" value="Unassembled WGS sequence"/>
</dbReference>
<keyword evidence="1" id="KW-0472">Membrane</keyword>
<feature type="transmembrane region" description="Helical" evidence="1">
    <location>
        <begin position="74"/>
        <end position="92"/>
    </location>
</feature>
<sequence length="134" mass="14769">MFDFLEKINNLNLEGKILNKVNKKIGLGSLSLLLCIIGMLFACSFGDMEAFGDVIIRFIGLKAWSNGDRGIHYTIYYTLIFFIPSAILGFKFKNDTGAKSGKTISSIMLIIIFIVVIFSTVAATGSSQISYIVH</sequence>
<evidence type="ECO:0000313" key="2">
    <source>
        <dbReference type="EMBL" id="SEW12581.1"/>
    </source>
</evidence>
<feature type="transmembrane region" description="Helical" evidence="1">
    <location>
        <begin position="25"/>
        <end position="42"/>
    </location>
</feature>
<keyword evidence="1" id="KW-1133">Transmembrane helix</keyword>
<proteinExistence type="predicted"/>
<protein>
    <submittedName>
        <fullName evidence="2">Uncharacterized protein</fullName>
    </submittedName>
</protein>
<dbReference type="STRING" id="99656.SAMN05421659_10517"/>
<name>A0A1I0PE58_9FIRM</name>
<gene>
    <name evidence="2" type="ORF">SAMN05421659_10517</name>
</gene>
<accession>A0A1I0PE58</accession>
<dbReference type="AlphaFoldDB" id="A0A1I0PE58"/>
<evidence type="ECO:0000256" key="1">
    <source>
        <dbReference type="SAM" id="Phobius"/>
    </source>
</evidence>
<keyword evidence="3" id="KW-1185">Reference proteome</keyword>
<keyword evidence="1" id="KW-0812">Transmembrane</keyword>
<organism evidence="2 3">
    <name type="scientific">[Clostridium] fimetarium</name>
    <dbReference type="NCBI Taxonomy" id="99656"/>
    <lineage>
        <taxon>Bacteria</taxon>
        <taxon>Bacillati</taxon>
        <taxon>Bacillota</taxon>
        <taxon>Clostridia</taxon>
        <taxon>Lachnospirales</taxon>
        <taxon>Lachnospiraceae</taxon>
    </lineage>
</organism>
<evidence type="ECO:0000313" key="3">
    <source>
        <dbReference type="Proteomes" id="UP000199701"/>
    </source>
</evidence>
<reference evidence="2 3" key="1">
    <citation type="submission" date="2016-10" db="EMBL/GenBank/DDBJ databases">
        <authorList>
            <person name="de Groot N.N."/>
        </authorList>
    </citation>
    <scope>NUCLEOTIDE SEQUENCE [LARGE SCALE GENOMIC DNA]</scope>
    <source>
        <strain evidence="2 3">DSM 9179</strain>
    </source>
</reference>